<dbReference type="CDD" id="cd02440">
    <property type="entry name" value="AdoMet_MTases"/>
    <property type="match status" value="1"/>
</dbReference>
<dbReference type="SUPFAM" id="SSF53335">
    <property type="entry name" value="S-adenosyl-L-methionine-dependent methyltransferases"/>
    <property type="match status" value="1"/>
</dbReference>
<keyword evidence="1" id="KW-0808">Transferase</keyword>
<keyword evidence="2" id="KW-1185">Reference proteome</keyword>
<accession>A0ABS8Y2G2</accession>
<dbReference type="RefSeq" id="WP_233374662.1">
    <property type="nucleotide sequence ID" value="NZ_JAJTWU010000010.1"/>
</dbReference>
<dbReference type="GO" id="GO:0032259">
    <property type="term" value="P:methylation"/>
    <property type="evidence" value="ECO:0007669"/>
    <property type="project" value="UniProtKB-KW"/>
</dbReference>
<evidence type="ECO:0000313" key="1">
    <source>
        <dbReference type="EMBL" id="MCE4557281.1"/>
    </source>
</evidence>
<gene>
    <name evidence="1" type="ORF">LXT13_23070</name>
</gene>
<dbReference type="PANTHER" id="PTHR43861">
    <property type="entry name" value="TRANS-ACONITATE 2-METHYLTRANSFERASE-RELATED"/>
    <property type="match status" value="1"/>
</dbReference>
<comment type="caution">
    <text evidence="1">The sequence shown here is derived from an EMBL/GenBank/DDBJ whole genome shotgun (WGS) entry which is preliminary data.</text>
</comment>
<proteinExistence type="predicted"/>
<evidence type="ECO:0000313" key="2">
    <source>
        <dbReference type="Proteomes" id="UP001200741"/>
    </source>
</evidence>
<dbReference type="Proteomes" id="UP001200741">
    <property type="component" value="Unassembled WGS sequence"/>
</dbReference>
<dbReference type="Pfam" id="PF13489">
    <property type="entry name" value="Methyltransf_23"/>
    <property type="match status" value="1"/>
</dbReference>
<dbReference type="Gene3D" id="3.40.50.150">
    <property type="entry name" value="Vaccinia Virus protein VP39"/>
    <property type="match status" value="1"/>
</dbReference>
<name>A0ABS8Y2G2_9BURK</name>
<dbReference type="GO" id="GO:0008168">
    <property type="term" value="F:methyltransferase activity"/>
    <property type="evidence" value="ECO:0007669"/>
    <property type="project" value="UniProtKB-KW"/>
</dbReference>
<keyword evidence="1" id="KW-0489">Methyltransferase</keyword>
<reference evidence="1 2" key="1">
    <citation type="submission" date="2021-12" db="EMBL/GenBank/DDBJ databases">
        <title>Genome seq of P8.</title>
        <authorList>
            <person name="Seo T."/>
        </authorList>
    </citation>
    <scope>NUCLEOTIDE SEQUENCE [LARGE SCALE GENOMIC DNA]</scope>
    <source>
        <strain evidence="1 2">P8</strain>
    </source>
</reference>
<sequence length="331" mass="37295">MAPVAARGPAVHACRVCDSHGHHPVFVAREMMYGLREPFEYFQCTNCGCLQIAAIPPDMGPYYRGDYYSLRGGHEAAYRHPLKNWLNRLRDQAMLFAPGGDALPLRVSVPSLRAAYSAIRRVPRLSLRSRIVDVGCGGGQLLYRLRNAGFTSLLGIDPFLPEERQVDATLRFKRCSLEALDGLFDLIMMHHSFEHMEAPRAVFRKLQTLLAPGGTALVRIPVADCAAWEEYGVDWFQLDAPRHLYLHTRKSMQSLAQQGGLARVASYCDSDEHQFLVSEKYRRGIPTLLPPGYSGPRFQASDEQVQQWRTRARALNREGRGDQAVFFFEAA</sequence>
<dbReference type="EMBL" id="JAJTWU010000010">
    <property type="protein sequence ID" value="MCE4557281.1"/>
    <property type="molecule type" value="Genomic_DNA"/>
</dbReference>
<dbReference type="InterPro" id="IPR029063">
    <property type="entry name" value="SAM-dependent_MTases_sf"/>
</dbReference>
<protein>
    <submittedName>
        <fullName evidence="1">Class I SAM-dependent methyltransferase</fullName>
    </submittedName>
</protein>
<organism evidence="1 2">
    <name type="scientific">Pelomonas cellulosilytica</name>
    <dbReference type="NCBI Taxonomy" id="2906762"/>
    <lineage>
        <taxon>Bacteria</taxon>
        <taxon>Pseudomonadati</taxon>
        <taxon>Pseudomonadota</taxon>
        <taxon>Betaproteobacteria</taxon>
        <taxon>Burkholderiales</taxon>
        <taxon>Sphaerotilaceae</taxon>
        <taxon>Roseateles</taxon>
    </lineage>
</organism>